<dbReference type="InterPro" id="IPR040976">
    <property type="entry name" value="Pkinase_fungal"/>
</dbReference>
<dbReference type="EMBL" id="KN823051">
    <property type="protein sequence ID" value="KIO24969.1"/>
    <property type="molecule type" value="Genomic_DNA"/>
</dbReference>
<feature type="domain" description="Protein kinase" evidence="1">
    <location>
        <begin position="40"/>
        <end position="383"/>
    </location>
</feature>
<dbReference type="OrthoDB" id="2747778at2759"/>
<dbReference type="InterPro" id="IPR008266">
    <property type="entry name" value="Tyr_kinase_AS"/>
</dbReference>
<dbReference type="PANTHER" id="PTHR38248">
    <property type="entry name" value="FUNK1 6"/>
    <property type="match status" value="1"/>
</dbReference>
<dbReference type="SUPFAM" id="SSF56112">
    <property type="entry name" value="Protein kinase-like (PK-like)"/>
    <property type="match status" value="1"/>
</dbReference>
<sequence length="383" mass="43489">MIQPSPTPVEFSILNFRKPPDSPPRTRIAQPFQYLLDDLLCDARDLLFCRSTRVWRAQLITDTGLSPQYNAIKQSWHDEARTNEAWFYEETKDIELGIAHMLHFEDVCRTRYASLSARPNDVRATWTQPSEDRIILERKEKFSTLRTVSHRALIRIVLKEVSRPLSQLKTPRQLVHVLRDIAFVLEALYDRNILHRDISEGNILLSPEENPDPGNRAFLTDFGLAARIDPITKFPLRGSMKQNHVTGTLPLVAAVLHQATPDFTPLSTIHNDVESLFWVTMYTLLNCATCESYPDMSKSEEADIRRCRGLFAQLQSPEMTALFAVKRQIILFGAEVRLPGWVALRAFLAEDHPNPKEHNISAIVIEADAVGEGSGESLDVLAP</sequence>
<protein>
    <recommendedName>
        <fullName evidence="1">Protein kinase domain-containing protein</fullName>
    </recommendedName>
</protein>
<dbReference type="Gene3D" id="1.10.510.10">
    <property type="entry name" value="Transferase(Phosphotransferase) domain 1"/>
    <property type="match status" value="1"/>
</dbReference>
<dbReference type="GO" id="GO:0005524">
    <property type="term" value="F:ATP binding"/>
    <property type="evidence" value="ECO:0007669"/>
    <property type="project" value="InterPro"/>
</dbReference>
<accession>A0A0C3QH34</accession>
<dbReference type="InterPro" id="IPR011009">
    <property type="entry name" value="Kinase-like_dom_sf"/>
</dbReference>
<keyword evidence="3" id="KW-1185">Reference proteome</keyword>
<evidence type="ECO:0000313" key="3">
    <source>
        <dbReference type="Proteomes" id="UP000054248"/>
    </source>
</evidence>
<dbReference type="HOGENOM" id="CLU_721974_0_0_1"/>
<dbReference type="STRING" id="1051891.A0A0C3QH34"/>
<evidence type="ECO:0000313" key="2">
    <source>
        <dbReference type="EMBL" id="KIO24969.1"/>
    </source>
</evidence>
<dbReference type="PANTHER" id="PTHR38248:SF2">
    <property type="entry name" value="FUNK1 11"/>
    <property type="match status" value="1"/>
</dbReference>
<proteinExistence type="predicted"/>
<organism evidence="2 3">
    <name type="scientific">Tulasnella calospora MUT 4182</name>
    <dbReference type="NCBI Taxonomy" id="1051891"/>
    <lineage>
        <taxon>Eukaryota</taxon>
        <taxon>Fungi</taxon>
        <taxon>Dikarya</taxon>
        <taxon>Basidiomycota</taxon>
        <taxon>Agaricomycotina</taxon>
        <taxon>Agaricomycetes</taxon>
        <taxon>Cantharellales</taxon>
        <taxon>Tulasnellaceae</taxon>
        <taxon>Tulasnella</taxon>
    </lineage>
</organism>
<name>A0A0C3QH34_9AGAM</name>
<reference evidence="2 3" key="1">
    <citation type="submission" date="2014-04" db="EMBL/GenBank/DDBJ databases">
        <authorList>
            <consortium name="DOE Joint Genome Institute"/>
            <person name="Kuo A."/>
            <person name="Girlanda M."/>
            <person name="Perotto S."/>
            <person name="Kohler A."/>
            <person name="Nagy L.G."/>
            <person name="Floudas D."/>
            <person name="Copeland A."/>
            <person name="Barry K.W."/>
            <person name="Cichocki N."/>
            <person name="Veneault-Fourrey C."/>
            <person name="LaButti K."/>
            <person name="Lindquist E.A."/>
            <person name="Lipzen A."/>
            <person name="Lundell T."/>
            <person name="Morin E."/>
            <person name="Murat C."/>
            <person name="Sun H."/>
            <person name="Tunlid A."/>
            <person name="Henrissat B."/>
            <person name="Grigoriev I.V."/>
            <person name="Hibbett D.S."/>
            <person name="Martin F."/>
            <person name="Nordberg H.P."/>
            <person name="Cantor M.N."/>
            <person name="Hua S.X."/>
        </authorList>
    </citation>
    <scope>NUCLEOTIDE SEQUENCE [LARGE SCALE GENOMIC DNA]</scope>
    <source>
        <strain evidence="2 3">MUT 4182</strain>
    </source>
</reference>
<dbReference type="Proteomes" id="UP000054248">
    <property type="component" value="Unassembled WGS sequence"/>
</dbReference>
<dbReference type="PROSITE" id="PS00109">
    <property type="entry name" value="PROTEIN_KINASE_TYR"/>
    <property type="match status" value="1"/>
</dbReference>
<dbReference type="GO" id="GO:0004672">
    <property type="term" value="F:protein kinase activity"/>
    <property type="evidence" value="ECO:0007669"/>
    <property type="project" value="InterPro"/>
</dbReference>
<dbReference type="Pfam" id="PF17667">
    <property type="entry name" value="Pkinase_fungal"/>
    <property type="match status" value="1"/>
</dbReference>
<reference evidence="3" key="2">
    <citation type="submission" date="2015-01" db="EMBL/GenBank/DDBJ databases">
        <title>Evolutionary Origins and Diversification of the Mycorrhizal Mutualists.</title>
        <authorList>
            <consortium name="DOE Joint Genome Institute"/>
            <consortium name="Mycorrhizal Genomics Consortium"/>
            <person name="Kohler A."/>
            <person name="Kuo A."/>
            <person name="Nagy L.G."/>
            <person name="Floudas D."/>
            <person name="Copeland A."/>
            <person name="Barry K.W."/>
            <person name="Cichocki N."/>
            <person name="Veneault-Fourrey C."/>
            <person name="LaButti K."/>
            <person name="Lindquist E.A."/>
            <person name="Lipzen A."/>
            <person name="Lundell T."/>
            <person name="Morin E."/>
            <person name="Murat C."/>
            <person name="Riley R."/>
            <person name="Ohm R."/>
            <person name="Sun H."/>
            <person name="Tunlid A."/>
            <person name="Henrissat B."/>
            <person name="Grigoriev I.V."/>
            <person name="Hibbett D.S."/>
            <person name="Martin F."/>
        </authorList>
    </citation>
    <scope>NUCLEOTIDE SEQUENCE [LARGE SCALE GENOMIC DNA]</scope>
    <source>
        <strain evidence="3">MUT 4182</strain>
    </source>
</reference>
<dbReference type="AlphaFoldDB" id="A0A0C3QH34"/>
<dbReference type="PROSITE" id="PS50011">
    <property type="entry name" value="PROTEIN_KINASE_DOM"/>
    <property type="match status" value="1"/>
</dbReference>
<evidence type="ECO:0000259" key="1">
    <source>
        <dbReference type="PROSITE" id="PS50011"/>
    </source>
</evidence>
<dbReference type="InterPro" id="IPR000719">
    <property type="entry name" value="Prot_kinase_dom"/>
</dbReference>
<gene>
    <name evidence="2" type="ORF">M407DRAFT_25716</name>
</gene>